<accession>T0LN37</accession>
<evidence type="ECO:0000256" key="1">
    <source>
        <dbReference type="SAM" id="MobiDB-lite"/>
    </source>
</evidence>
<reference evidence="3" key="1">
    <citation type="journal article" date="2013" name="Mol. Plant Microbe Interact.">
        <title>Global aspects of pacC regulation of pathogenicity genes in Colletotrichum gloeosporioides as revealed by transcriptome analysis.</title>
        <authorList>
            <person name="Alkan N."/>
            <person name="Meng X."/>
            <person name="Friedlander G."/>
            <person name="Reuveni E."/>
            <person name="Sukno S."/>
            <person name="Sherman A."/>
            <person name="Thon M."/>
            <person name="Fluhr R."/>
            <person name="Prusky D."/>
        </authorList>
    </citation>
    <scope>NUCLEOTIDE SEQUENCE [LARGE SCALE GENOMIC DNA]</scope>
    <source>
        <strain evidence="3">Cg-14</strain>
    </source>
</reference>
<dbReference type="EMBL" id="AMYD01002275">
    <property type="protein sequence ID" value="EQB49665.1"/>
    <property type="molecule type" value="Genomic_DNA"/>
</dbReference>
<protein>
    <submittedName>
        <fullName evidence="2">Uncharacterized protein</fullName>
    </submittedName>
</protein>
<gene>
    <name evidence="2" type="ORF">CGLO_10979</name>
</gene>
<evidence type="ECO:0000313" key="3">
    <source>
        <dbReference type="Proteomes" id="UP000015530"/>
    </source>
</evidence>
<feature type="region of interest" description="Disordered" evidence="1">
    <location>
        <begin position="1"/>
        <end position="23"/>
    </location>
</feature>
<dbReference type="AlphaFoldDB" id="T0LN37"/>
<name>T0LN37_COLGC</name>
<feature type="compositionally biased region" description="Basic and acidic residues" evidence="1">
    <location>
        <begin position="11"/>
        <end position="23"/>
    </location>
</feature>
<organism evidence="2 3">
    <name type="scientific">Colletotrichum gloeosporioides (strain Cg-14)</name>
    <name type="common">Anthracnose fungus</name>
    <name type="synonym">Glomerella cingulata</name>
    <dbReference type="NCBI Taxonomy" id="1237896"/>
    <lineage>
        <taxon>Eukaryota</taxon>
        <taxon>Fungi</taxon>
        <taxon>Dikarya</taxon>
        <taxon>Ascomycota</taxon>
        <taxon>Pezizomycotina</taxon>
        <taxon>Sordariomycetes</taxon>
        <taxon>Hypocreomycetidae</taxon>
        <taxon>Glomerellales</taxon>
        <taxon>Glomerellaceae</taxon>
        <taxon>Colletotrichum</taxon>
        <taxon>Colletotrichum gloeosporioides species complex</taxon>
    </lineage>
</organism>
<sequence>MFRNGTLRAEAQVKEEVNKSEMP</sequence>
<evidence type="ECO:0000313" key="2">
    <source>
        <dbReference type="EMBL" id="EQB49665.1"/>
    </source>
</evidence>
<dbReference type="Proteomes" id="UP000015530">
    <property type="component" value="Unassembled WGS sequence"/>
</dbReference>
<dbReference type="HOGENOM" id="CLU_3423268_0_0_1"/>
<comment type="caution">
    <text evidence="2">The sequence shown here is derived from an EMBL/GenBank/DDBJ whole genome shotgun (WGS) entry which is preliminary data.</text>
</comment>
<proteinExistence type="predicted"/>